<organism evidence="1">
    <name type="scientific">Tetracapsuloides bryosalmonae</name>
    <dbReference type="NCBI Taxonomy" id="271932"/>
    <lineage>
        <taxon>Eukaryota</taxon>
        <taxon>Metazoa</taxon>
        <taxon>Cnidaria</taxon>
        <taxon>Myxozoa</taxon>
        <taxon>Malacosporea</taxon>
        <taxon>Malacovalvulida</taxon>
        <taxon>Saccosporidae</taxon>
        <taxon>Tetracapsuloides</taxon>
    </lineage>
</organism>
<reference evidence="1" key="1">
    <citation type="submission" date="2019-06" db="EMBL/GenBank/DDBJ databases">
        <title>De novo transcriptome assembly of the myxozoan parasite Tetracapsuloides bryosalmonae: A two-host sequencing approach to uncover specific expression profiles.</title>
        <authorList>
            <person name="Faber M."/>
            <person name="Yoon S."/>
            <person name="Shaw S."/>
            <person name="de Paiva Alves E."/>
            <person name="Okamura B."/>
            <person name="Hartikainen H."/>
            <person name="Secombes C.J."/>
            <person name="Holland J.W."/>
        </authorList>
    </citation>
    <scope>NUCLEOTIDE SEQUENCE</scope>
    <source>
        <tissue evidence="1">Spore sac</tissue>
    </source>
</reference>
<evidence type="ECO:0000313" key="1">
    <source>
        <dbReference type="EMBL" id="QKY88664.1"/>
    </source>
</evidence>
<proteinExistence type="evidence at transcript level"/>
<dbReference type="EMBL" id="MN056879">
    <property type="protein sequence ID" value="QKY88664.1"/>
    <property type="molecule type" value="mRNA"/>
</dbReference>
<protein>
    <submittedName>
        <fullName evidence="1">Uncharacterized protein</fullName>
    </submittedName>
</protein>
<dbReference type="AlphaFoldDB" id="A0A859IQM6"/>
<name>A0A859IQM6_9CNID</name>
<sequence>MSADIFDLGLINTLKEEKKLIIKEFNGLLSVYEEIEIKNIQLNNDLFRCLYENGYNDYKIKKLLNKDFINEQTENNQVLSSENNLNSIEKTVFHDESVINNKTRIRPVNYEQEYFLNNVSCQTSNILSETRINTSNFHKKIDIVSIKNPALCCCLFNKNLSNCGKCSMLKINWLYEIMEKSNVPILKKADLNFLDDISNILPSRKSLQYKNINIPKNTNLKEISNLNTLAPSKKPDSMEIQFNDLTTLKKLNKKIYKRKKFKYNLPNNSKKSKNLSSTIESSISLHENTIRITDNSIGKKYFADKKNGAKIHKNSIPKSGTVYDASLKKDNFVVKKTVDSSFLKTKLPKKYIKGRNFLFVFHLKKTRVLEK</sequence>
<accession>A0A859IQM6</accession>